<dbReference type="Pfam" id="PF00076">
    <property type="entry name" value="RRM_1"/>
    <property type="match status" value="1"/>
</dbReference>
<evidence type="ECO:0000256" key="2">
    <source>
        <dbReference type="PROSITE-ProRule" id="PRU00176"/>
    </source>
</evidence>
<keyword evidence="1 2" id="KW-0694">RNA-binding</keyword>
<dbReference type="GO" id="GO:0003729">
    <property type="term" value="F:mRNA binding"/>
    <property type="evidence" value="ECO:0007669"/>
    <property type="project" value="TreeGrafter"/>
</dbReference>
<dbReference type="GO" id="GO:0006406">
    <property type="term" value="P:mRNA export from nucleus"/>
    <property type="evidence" value="ECO:0007669"/>
    <property type="project" value="TreeGrafter"/>
</dbReference>
<accession>A0A1S2Z8W1</accession>
<organism evidence="4 5">
    <name type="scientific">Cicer arietinum</name>
    <name type="common">Chickpea</name>
    <name type="synonym">Garbanzo</name>
    <dbReference type="NCBI Taxonomy" id="3827"/>
    <lineage>
        <taxon>Eukaryota</taxon>
        <taxon>Viridiplantae</taxon>
        <taxon>Streptophyta</taxon>
        <taxon>Embryophyta</taxon>
        <taxon>Tracheophyta</taxon>
        <taxon>Spermatophyta</taxon>
        <taxon>Magnoliopsida</taxon>
        <taxon>eudicotyledons</taxon>
        <taxon>Gunneridae</taxon>
        <taxon>Pentapetalae</taxon>
        <taxon>rosids</taxon>
        <taxon>fabids</taxon>
        <taxon>Fabales</taxon>
        <taxon>Fabaceae</taxon>
        <taxon>Papilionoideae</taxon>
        <taxon>50 kb inversion clade</taxon>
        <taxon>NPAAA clade</taxon>
        <taxon>Hologalegina</taxon>
        <taxon>IRL clade</taxon>
        <taxon>Cicereae</taxon>
        <taxon>Cicer</taxon>
    </lineage>
</organism>
<proteinExistence type="predicted"/>
<dbReference type="eggNOG" id="KOG0533">
    <property type="taxonomic scope" value="Eukaryota"/>
</dbReference>
<dbReference type="AlphaFoldDB" id="A0A1S2Z8W1"/>
<dbReference type="PANTHER" id="PTHR19965:SF33">
    <property type="entry name" value="THO COMPLEX SUBUNIT 4D"/>
    <property type="match status" value="1"/>
</dbReference>
<dbReference type="STRING" id="3827.A0A1S2Z8W1"/>
<dbReference type="InterPro" id="IPR051229">
    <property type="entry name" value="ALYREF_mRNA_export"/>
</dbReference>
<dbReference type="GO" id="GO:0005634">
    <property type="term" value="C:nucleus"/>
    <property type="evidence" value="ECO:0007669"/>
    <property type="project" value="TreeGrafter"/>
</dbReference>
<dbReference type="InterPro" id="IPR035979">
    <property type="entry name" value="RBD_domain_sf"/>
</dbReference>
<reference evidence="5" key="1">
    <citation type="submission" date="2025-08" db="UniProtKB">
        <authorList>
            <consortium name="RefSeq"/>
        </authorList>
    </citation>
    <scope>IDENTIFICATION</scope>
    <source>
        <tissue evidence="5">Etiolated seedlings</tissue>
    </source>
</reference>
<dbReference type="PaxDb" id="3827-XP_004517148.1"/>
<evidence type="ECO:0000313" key="4">
    <source>
        <dbReference type="Proteomes" id="UP000087171"/>
    </source>
</evidence>
<dbReference type="PANTHER" id="PTHR19965">
    <property type="entry name" value="RNA AND EXPORT FACTOR BINDING PROTEIN"/>
    <property type="match status" value="1"/>
</dbReference>
<feature type="domain" description="RRM" evidence="3">
    <location>
        <begin position="44"/>
        <end position="106"/>
    </location>
</feature>
<keyword evidence="4" id="KW-1185">Reference proteome</keyword>
<dbReference type="RefSeq" id="XP_004517148.2">
    <property type="nucleotide sequence ID" value="XM_004517091.2"/>
</dbReference>
<dbReference type="Proteomes" id="UP000087171">
    <property type="component" value="Unplaced"/>
</dbReference>
<dbReference type="OrthoDB" id="1049195at2759"/>
<evidence type="ECO:0000313" key="5">
    <source>
        <dbReference type="RefSeq" id="XP_004517148.2"/>
    </source>
</evidence>
<sequence length="113" mass="12624">MVNTRPSSSAIAKSNRRTKPFLMHNDLFEDSLRAAGIQGVEADTKLYVSNLDRGVTNEDIRELFSKLGDLKHYAVQFDIEQSSHNAIDKLNGSGQSNGYGSFQFNNVYVKKPI</sequence>
<dbReference type="KEGG" id="cam:101492761"/>
<evidence type="ECO:0000259" key="3">
    <source>
        <dbReference type="PROSITE" id="PS50102"/>
    </source>
</evidence>
<evidence type="ECO:0000256" key="1">
    <source>
        <dbReference type="ARBA" id="ARBA00022884"/>
    </source>
</evidence>
<protein>
    <submittedName>
        <fullName evidence="5">THO complex subunit 4D-like</fullName>
    </submittedName>
</protein>
<gene>
    <name evidence="5" type="primary">LOC101492761</name>
</gene>
<name>A0A1S2Z8W1_CICAR</name>
<dbReference type="Gene3D" id="3.30.70.330">
    <property type="match status" value="1"/>
</dbReference>
<dbReference type="PROSITE" id="PS50102">
    <property type="entry name" value="RRM"/>
    <property type="match status" value="1"/>
</dbReference>
<dbReference type="InterPro" id="IPR012677">
    <property type="entry name" value="Nucleotide-bd_a/b_plait_sf"/>
</dbReference>
<dbReference type="SUPFAM" id="SSF54928">
    <property type="entry name" value="RNA-binding domain, RBD"/>
    <property type="match status" value="1"/>
</dbReference>
<dbReference type="InterPro" id="IPR000504">
    <property type="entry name" value="RRM_dom"/>
</dbReference>